<keyword evidence="11" id="KW-0282">Flagellum</keyword>
<reference evidence="11 12" key="2">
    <citation type="journal article" date="2014" name="FEMS Microbiol. Lett.">
        <title>Draft genomic DNA sequence of the facultatively methylotrophic bacterium Acidomonas methanolica type strain MB58.</title>
        <authorList>
            <person name="Higashiura N."/>
            <person name="Hadano H."/>
            <person name="Hirakawa H."/>
            <person name="Matsutani M."/>
            <person name="Takabe S."/>
            <person name="Matsushita K."/>
            <person name="Azuma Y."/>
        </authorList>
    </citation>
    <scope>NUCLEOTIDE SEQUENCE [LARGE SCALE GENOMIC DNA]</scope>
    <source>
        <strain evidence="11 12">MB58</strain>
    </source>
</reference>
<proteinExistence type="inferred from homology"/>
<comment type="subcellular location">
    <subcellularLocation>
        <location evidence="10">Cell inner membrane</location>
    </subcellularLocation>
    <subcellularLocation>
        <location evidence="2">Cell membrane</location>
        <topology evidence="2">Single-pass membrane protein</topology>
    </subcellularLocation>
</comment>
<evidence type="ECO:0000256" key="4">
    <source>
        <dbReference type="ARBA" id="ARBA00022475"/>
    </source>
</evidence>
<protein>
    <recommendedName>
        <fullName evidence="10">Flagellar protein FliL</fullName>
    </recommendedName>
</protein>
<dbReference type="GO" id="GO:0009425">
    <property type="term" value="C:bacterial-type flagellum basal body"/>
    <property type="evidence" value="ECO:0007669"/>
    <property type="project" value="InterPro"/>
</dbReference>
<evidence type="ECO:0000256" key="7">
    <source>
        <dbReference type="ARBA" id="ARBA00022779"/>
    </source>
</evidence>
<evidence type="ECO:0000256" key="6">
    <source>
        <dbReference type="ARBA" id="ARBA00022692"/>
    </source>
</evidence>
<dbReference type="EMBL" id="BAND01000013">
    <property type="protein sequence ID" value="GAJ28084.1"/>
    <property type="molecule type" value="Genomic_DNA"/>
</dbReference>
<evidence type="ECO:0000256" key="2">
    <source>
        <dbReference type="ARBA" id="ARBA00004162"/>
    </source>
</evidence>
<dbReference type="GO" id="GO:0005886">
    <property type="term" value="C:plasma membrane"/>
    <property type="evidence" value="ECO:0007669"/>
    <property type="project" value="UniProtKB-SubCell"/>
</dbReference>
<keyword evidence="8" id="KW-1133">Transmembrane helix</keyword>
<dbReference type="GO" id="GO:0071978">
    <property type="term" value="P:bacterial-type flagellum-dependent swarming motility"/>
    <property type="evidence" value="ECO:0007669"/>
    <property type="project" value="TreeGrafter"/>
</dbReference>
<dbReference type="OrthoDB" id="7304620at2"/>
<accession>A0A023D1X2</accession>
<keyword evidence="10" id="KW-0997">Cell inner membrane</keyword>
<evidence type="ECO:0000256" key="3">
    <source>
        <dbReference type="ARBA" id="ARBA00008281"/>
    </source>
</evidence>
<keyword evidence="5 10" id="KW-0145">Chemotaxis</keyword>
<dbReference type="Pfam" id="PF03748">
    <property type="entry name" value="FliL"/>
    <property type="match status" value="1"/>
</dbReference>
<keyword evidence="11" id="KW-0969">Cilium</keyword>
<keyword evidence="4" id="KW-1003">Cell membrane</keyword>
<keyword evidence="9 10" id="KW-0472">Membrane</keyword>
<gene>
    <name evidence="11" type="ORF">Amme_013_048</name>
</gene>
<dbReference type="GO" id="GO:0006935">
    <property type="term" value="P:chemotaxis"/>
    <property type="evidence" value="ECO:0007669"/>
    <property type="project" value="UniProtKB-KW"/>
</dbReference>
<sequence length="150" mass="16280">MEGDETNRAKRGKMTVLAVLALVLALGGGGGAYYWTHHARSVVKPAAVVISPFNLAIPTIMATLDSEGGHATFVRVASQIQLADQRDAAAARTHIPQIEDLYQTYLHDTRPEELAGSGLYRLREALLAQISNALAPIQVRDLFFTEVLVQ</sequence>
<comment type="caution">
    <text evidence="11">The sequence shown here is derived from an EMBL/GenBank/DDBJ whole genome shotgun (WGS) entry which is preliminary data.</text>
</comment>
<comment type="similarity">
    <text evidence="3 10">Belongs to the FliL family.</text>
</comment>
<evidence type="ECO:0000256" key="8">
    <source>
        <dbReference type="ARBA" id="ARBA00022989"/>
    </source>
</evidence>
<reference evidence="12" key="1">
    <citation type="journal article" date="2014" name="FEMS Microbiol. Lett.">
        <title>Draft Genomic DNA Sequence of the Facultatively Methylotrophic Bacterium Acidomonas methanolica type strain MB58.</title>
        <authorList>
            <person name="Higashiura N."/>
            <person name="Hadano H."/>
            <person name="Hirakawa H."/>
            <person name="Matsutani M."/>
            <person name="Takabe S."/>
            <person name="Matsushita K."/>
            <person name="Azuma Y."/>
        </authorList>
    </citation>
    <scope>NUCLEOTIDE SEQUENCE [LARGE SCALE GENOMIC DNA]</scope>
    <source>
        <strain evidence="12">MB58</strain>
    </source>
</reference>
<dbReference type="AlphaFoldDB" id="A0A023D1X2"/>
<name>A0A023D1X2_ACIMT</name>
<keyword evidence="6" id="KW-0812">Transmembrane</keyword>
<organism evidence="11 12">
    <name type="scientific">Acidomonas methanolica NBRC 104435</name>
    <dbReference type="NCBI Taxonomy" id="1231351"/>
    <lineage>
        <taxon>Bacteria</taxon>
        <taxon>Pseudomonadati</taxon>
        <taxon>Pseudomonadota</taxon>
        <taxon>Alphaproteobacteria</taxon>
        <taxon>Acetobacterales</taxon>
        <taxon>Acetobacteraceae</taxon>
        <taxon>Acidomonas</taxon>
    </lineage>
</organism>
<evidence type="ECO:0000313" key="12">
    <source>
        <dbReference type="Proteomes" id="UP000019760"/>
    </source>
</evidence>
<keyword evidence="11" id="KW-0966">Cell projection</keyword>
<dbReference type="PANTHER" id="PTHR35091">
    <property type="entry name" value="FLAGELLAR PROTEIN FLIL"/>
    <property type="match status" value="1"/>
</dbReference>
<evidence type="ECO:0000256" key="5">
    <source>
        <dbReference type="ARBA" id="ARBA00022500"/>
    </source>
</evidence>
<dbReference type="Proteomes" id="UP000019760">
    <property type="component" value="Unassembled WGS sequence"/>
</dbReference>
<keyword evidence="7 10" id="KW-0283">Flagellar rotation</keyword>
<evidence type="ECO:0000313" key="11">
    <source>
        <dbReference type="EMBL" id="GAJ28084.1"/>
    </source>
</evidence>
<dbReference type="InterPro" id="IPR005503">
    <property type="entry name" value="FliL"/>
</dbReference>
<evidence type="ECO:0000256" key="10">
    <source>
        <dbReference type="RuleBase" id="RU364125"/>
    </source>
</evidence>
<keyword evidence="12" id="KW-1185">Reference proteome</keyword>
<evidence type="ECO:0000256" key="9">
    <source>
        <dbReference type="ARBA" id="ARBA00023136"/>
    </source>
</evidence>
<evidence type="ECO:0000256" key="1">
    <source>
        <dbReference type="ARBA" id="ARBA00002254"/>
    </source>
</evidence>
<dbReference type="PANTHER" id="PTHR35091:SF2">
    <property type="entry name" value="FLAGELLAR PROTEIN FLIL"/>
    <property type="match status" value="1"/>
</dbReference>
<comment type="function">
    <text evidence="1 10">Controls the rotational direction of flagella during chemotaxis.</text>
</comment>